<dbReference type="Proteomes" id="UP000078090">
    <property type="component" value="Unassembled WGS sequence"/>
</dbReference>
<proteinExistence type="predicted"/>
<dbReference type="AlphaFoldDB" id="A0A177MSN3"/>
<dbReference type="EMBL" id="LUUG01000042">
    <property type="protein sequence ID" value="OAI08778.1"/>
    <property type="molecule type" value="Genomic_DNA"/>
</dbReference>
<sequence>MPTLEQEEIMKAHDFSFLKQSKPISAFIGGLLAICTLNVLADAPLPESFDTPSALILTPSDQALTADATDSSNLLLSNAGRGTANLKPSEKRKSRPVNLGCGVDVNQFPSEDNSLSSRFVGACDLKLRY</sequence>
<accession>A0A177MSN3</accession>
<protein>
    <submittedName>
        <fullName evidence="1">Uncharacterized protein</fullName>
    </submittedName>
</protein>
<comment type="caution">
    <text evidence="1">The sequence shown here is derived from an EMBL/GenBank/DDBJ whole genome shotgun (WGS) entry which is preliminary data.</text>
</comment>
<reference evidence="1 2" key="1">
    <citation type="submission" date="2016-03" db="EMBL/GenBank/DDBJ databases">
        <authorList>
            <person name="Ploux O."/>
        </authorList>
    </citation>
    <scope>NUCLEOTIDE SEQUENCE [LARGE SCALE GENOMIC DNA]</scope>
    <source>
        <strain evidence="1 2">R-45363</strain>
    </source>
</reference>
<name>A0A177MSN3_METMH</name>
<organism evidence="1 2">
    <name type="scientific">Methylomonas methanica</name>
    <dbReference type="NCBI Taxonomy" id="421"/>
    <lineage>
        <taxon>Bacteria</taxon>
        <taxon>Pseudomonadati</taxon>
        <taxon>Pseudomonadota</taxon>
        <taxon>Gammaproteobacteria</taxon>
        <taxon>Methylococcales</taxon>
        <taxon>Methylococcaceae</taxon>
        <taxon>Methylomonas</taxon>
    </lineage>
</organism>
<evidence type="ECO:0000313" key="2">
    <source>
        <dbReference type="Proteomes" id="UP000078090"/>
    </source>
</evidence>
<evidence type="ECO:0000313" key="1">
    <source>
        <dbReference type="EMBL" id="OAI08778.1"/>
    </source>
</evidence>
<gene>
    <name evidence="1" type="ORF">A1332_06365</name>
</gene>